<feature type="chain" id="PRO_5046065076" description="Secreted protein" evidence="1">
    <location>
        <begin position="22"/>
        <end position="153"/>
    </location>
</feature>
<dbReference type="RefSeq" id="WP_344176008.1">
    <property type="nucleotide sequence ID" value="NZ_BAAANC010000002.1"/>
</dbReference>
<keyword evidence="1" id="KW-0732">Signal</keyword>
<dbReference type="Proteomes" id="UP001500363">
    <property type="component" value="Unassembled WGS sequence"/>
</dbReference>
<evidence type="ECO:0000313" key="3">
    <source>
        <dbReference type="Proteomes" id="UP001500363"/>
    </source>
</evidence>
<organism evidence="2 3">
    <name type="scientific">Kribbella lupini</name>
    <dbReference type="NCBI Taxonomy" id="291602"/>
    <lineage>
        <taxon>Bacteria</taxon>
        <taxon>Bacillati</taxon>
        <taxon>Actinomycetota</taxon>
        <taxon>Actinomycetes</taxon>
        <taxon>Propionibacteriales</taxon>
        <taxon>Kribbellaceae</taxon>
        <taxon>Kribbella</taxon>
    </lineage>
</organism>
<keyword evidence="3" id="KW-1185">Reference proteome</keyword>
<protein>
    <recommendedName>
        <fullName evidence="4">Secreted protein</fullName>
    </recommendedName>
</protein>
<evidence type="ECO:0008006" key="4">
    <source>
        <dbReference type="Google" id="ProtNLM"/>
    </source>
</evidence>
<comment type="caution">
    <text evidence="2">The sequence shown here is derived from an EMBL/GenBank/DDBJ whole genome shotgun (WGS) entry which is preliminary data.</text>
</comment>
<evidence type="ECO:0000313" key="2">
    <source>
        <dbReference type="EMBL" id="GAA1533373.1"/>
    </source>
</evidence>
<name>A0ABP4LX77_9ACTN</name>
<feature type="signal peptide" evidence="1">
    <location>
        <begin position="1"/>
        <end position="21"/>
    </location>
</feature>
<evidence type="ECO:0000256" key="1">
    <source>
        <dbReference type="SAM" id="SignalP"/>
    </source>
</evidence>
<sequence>MSTLRRTIAAAAAGISVAALGQSSAVASVQWANDTFVICAPSPYNYHEAPGWPCVNRSSGGIVWNNRTAQIQGAVYDDSHLQSTTVVYFEALAGNTLVESTNRRSERGPVSFNFPIGDTNLVGGIDLVRIKVCHYRPTDTLGKCTLQYNLRRN</sequence>
<accession>A0ABP4LX77</accession>
<gene>
    <name evidence="2" type="ORF">GCM10009741_39620</name>
</gene>
<dbReference type="EMBL" id="BAAANC010000002">
    <property type="protein sequence ID" value="GAA1533373.1"/>
    <property type="molecule type" value="Genomic_DNA"/>
</dbReference>
<reference evidence="3" key="1">
    <citation type="journal article" date="2019" name="Int. J. Syst. Evol. Microbiol.">
        <title>The Global Catalogue of Microorganisms (GCM) 10K type strain sequencing project: providing services to taxonomists for standard genome sequencing and annotation.</title>
        <authorList>
            <consortium name="The Broad Institute Genomics Platform"/>
            <consortium name="The Broad Institute Genome Sequencing Center for Infectious Disease"/>
            <person name="Wu L."/>
            <person name="Ma J."/>
        </authorList>
    </citation>
    <scope>NUCLEOTIDE SEQUENCE [LARGE SCALE GENOMIC DNA]</scope>
    <source>
        <strain evidence="3">JCM 14303</strain>
    </source>
</reference>
<proteinExistence type="predicted"/>